<dbReference type="eggNOG" id="ENOG5031KCV">
    <property type="taxonomic scope" value="Bacteria"/>
</dbReference>
<reference evidence="2 3" key="1">
    <citation type="submission" date="2018-06" db="EMBL/GenBank/DDBJ databases">
        <authorList>
            <consortium name="Pathogen Informatics"/>
            <person name="Doyle S."/>
        </authorList>
    </citation>
    <scope>NUCLEOTIDE SEQUENCE [LARGE SCALE GENOMIC DNA]</scope>
    <source>
        <strain evidence="2 3">NCTC10926</strain>
    </source>
</reference>
<sequence>MTSYKCPKCGGELSDLWDRQPVNAFIGEYSDDRFRCEGKLKEAKHDRMGEFVWVNRTKSCGYFSLDELGIESDGN</sequence>
<dbReference type="Proteomes" id="UP000254620">
    <property type="component" value="Unassembled WGS sequence"/>
</dbReference>
<accession>A0A0F5EUU0</accession>
<dbReference type="AlphaFoldDB" id="A0A0F5EUU0"/>
<dbReference type="RefSeq" id="WP_046098977.1">
    <property type="nucleotide sequence ID" value="NZ_LAEN01000114.1"/>
</dbReference>
<organism evidence="2 3">
    <name type="scientific">Avibacterium paragallinarum</name>
    <name type="common">Haemophilus gallinarum</name>
    <dbReference type="NCBI Taxonomy" id="728"/>
    <lineage>
        <taxon>Bacteria</taxon>
        <taxon>Pseudomonadati</taxon>
        <taxon>Pseudomonadota</taxon>
        <taxon>Gammaproteobacteria</taxon>
        <taxon>Pasteurellales</taxon>
        <taxon>Pasteurellaceae</taxon>
        <taxon>Avibacterium</taxon>
    </lineage>
</organism>
<evidence type="ECO:0000313" key="2">
    <source>
        <dbReference type="EMBL" id="SUU97478.1"/>
    </source>
</evidence>
<protein>
    <submittedName>
        <fullName evidence="2">Uncharacterized protein</fullName>
    </submittedName>
</protein>
<proteinExistence type="predicted"/>
<name>A0A0F5EUU0_AVIPA</name>
<dbReference type="EMBL" id="UFSW01000001">
    <property type="protein sequence ID" value="SUU97478.1"/>
    <property type="molecule type" value="Genomic_DNA"/>
</dbReference>
<evidence type="ECO:0000313" key="3">
    <source>
        <dbReference type="Proteomes" id="UP000254620"/>
    </source>
</evidence>
<gene>
    <name evidence="1" type="ORF">NCTC10926_00695</name>
    <name evidence="2" type="ORF">NCTC10926_00867</name>
</gene>
<dbReference type="EMBL" id="UFSW01000001">
    <property type="protein sequence ID" value="SUU97314.1"/>
    <property type="molecule type" value="Genomic_DNA"/>
</dbReference>
<evidence type="ECO:0000313" key="1">
    <source>
        <dbReference type="EMBL" id="SUU97314.1"/>
    </source>
</evidence>
<dbReference type="OrthoDB" id="5679306at2"/>